<dbReference type="InterPro" id="IPR017853">
    <property type="entry name" value="GH"/>
</dbReference>
<dbReference type="GO" id="GO:0004553">
    <property type="term" value="F:hydrolase activity, hydrolyzing O-glycosyl compounds"/>
    <property type="evidence" value="ECO:0007669"/>
    <property type="project" value="InterPro"/>
</dbReference>
<evidence type="ECO:0000313" key="7">
    <source>
        <dbReference type="Proteomes" id="UP000270190"/>
    </source>
</evidence>
<name>A0A1D2LEN2_BROTH</name>
<dbReference type="OrthoDB" id="9805159at2"/>
<feature type="domain" description="Glycosyl hydrolase family 13 catalytic" evidence="3">
    <location>
        <begin position="141"/>
        <end position="507"/>
    </location>
</feature>
<dbReference type="EMBL" id="CP023483">
    <property type="protein sequence ID" value="ATF26350.1"/>
    <property type="molecule type" value="Genomic_DNA"/>
</dbReference>
<evidence type="ECO:0000259" key="3">
    <source>
        <dbReference type="SMART" id="SM00642"/>
    </source>
</evidence>
<dbReference type="GO" id="GO:0005975">
    <property type="term" value="P:carbohydrate metabolic process"/>
    <property type="evidence" value="ECO:0007669"/>
    <property type="project" value="InterPro"/>
</dbReference>
<protein>
    <submittedName>
        <fullName evidence="4">Alpha-glycosidase</fullName>
    </submittedName>
    <submittedName>
        <fullName evidence="5">Maltogenic alpha-amylase</fullName>
        <ecNumber evidence="5">3.2.1.-</ecNumber>
    </submittedName>
</protein>
<dbReference type="STRING" id="2756.BFR44_09150"/>
<reference evidence="4 6" key="1">
    <citation type="submission" date="2017-09" db="EMBL/GenBank/DDBJ databases">
        <title>Complete Genome Sequences of Two Strains of the Meat Spoilage Bacterium Brochothrix thermosphacta Isolated from Ground Chicken.</title>
        <authorList>
            <person name="Paoli G.C."/>
            <person name="Wijey C."/>
            <person name="Chen C.-Y."/>
            <person name="Nguyen L."/>
            <person name="Yan X."/>
            <person name="Irwin P.L."/>
        </authorList>
    </citation>
    <scope>NUCLEOTIDE SEQUENCE [LARGE SCALE GENOMIC DNA]</scope>
    <source>
        <strain evidence="4 6">BI</strain>
    </source>
</reference>
<dbReference type="RefSeq" id="WP_069118481.1">
    <property type="nucleotide sequence ID" value="NZ_CBCPKC010000008.1"/>
</dbReference>
<dbReference type="PANTHER" id="PTHR10357">
    <property type="entry name" value="ALPHA-AMYLASE FAMILY MEMBER"/>
    <property type="match status" value="1"/>
</dbReference>
<dbReference type="AlphaFoldDB" id="A0A1D2LEN2"/>
<dbReference type="CDD" id="cd02857">
    <property type="entry name" value="E_set_CDase_PDE_N"/>
    <property type="match status" value="1"/>
</dbReference>
<dbReference type="InterPro" id="IPR045857">
    <property type="entry name" value="O16G_dom_2"/>
</dbReference>
<dbReference type="CDD" id="cd11338">
    <property type="entry name" value="AmyAc_CMD"/>
    <property type="match status" value="1"/>
</dbReference>
<dbReference type="InterPro" id="IPR013783">
    <property type="entry name" value="Ig-like_fold"/>
</dbReference>
<evidence type="ECO:0000313" key="6">
    <source>
        <dbReference type="Proteomes" id="UP000243591"/>
    </source>
</evidence>
<dbReference type="Pfam" id="PF02903">
    <property type="entry name" value="Alpha-amylase_N"/>
    <property type="match status" value="1"/>
</dbReference>
<dbReference type="Pfam" id="PF00128">
    <property type="entry name" value="Alpha-amylase"/>
    <property type="match status" value="1"/>
</dbReference>
<organism evidence="4 6">
    <name type="scientific">Brochothrix thermosphacta</name>
    <name type="common">Microbacterium thermosphactum</name>
    <dbReference type="NCBI Taxonomy" id="2756"/>
    <lineage>
        <taxon>Bacteria</taxon>
        <taxon>Bacillati</taxon>
        <taxon>Bacillota</taxon>
        <taxon>Bacilli</taxon>
        <taxon>Bacillales</taxon>
        <taxon>Listeriaceae</taxon>
        <taxon>Brochothrix</taxon>
    </lineage>
</organism>
<dbReference type="InterPro" id="IPR006047">
    <property type="entry name" value="GH13_cat_dom"/>
</dbReference>
<sequence>MELAAIFHRPESEDAFLHTDGRFYIRLRTKKADVLKAYLLGGDPYLFDTEKWWQQQRPMTKIAETLTHDYWEISVEPPFSRWQYGFVLENNDETIFYGDRGCFPVSERVLTYSNYYFRMPFLHEQDAFKAPEWASDTRWYQIFPERFANGQPELSPANVKEWSQESPTTSAFYGGDLQGIINHLDYLEELGINGLYFTPIFKAPTNHKYDTEDYFTIDSHFGNDETFQLLVDEAHRRGMRIMLDAVFNHIGDLSPQWQDVVKNEEKSKYKDWFHVHSFPVREGENGNIENETTLSFDTFSFTIHMPKLNTANPEVQDYLISIATYWVEKFGIDAWRLDVANEVDHQFWKKLNAALTAVRPDIYILGEIWHSAQRWLEGDEFHATMNYPYIETINDYFIDRSIDEETLISGLNTQLMMYRKATTSVMFNMLDSHDTARVLSRMDNDTQRLKQLLAFVFTQKGTPCIYYGTEVGLDGFNDPDCRKCMIWDETKQDQDLLTFTKSLMAFRKEYNHTIQEGELQWLPSTSESITFSLRENETTLYCIFNRATMEQDIAVPTLPKSAQPIFGSGERHGQKIRIKTNDFIIFKDQ</sequence>
<dbReference type="Gene3D" id="2.60.40.10">
    <property type="entry name" value="Immunoglobulins"/>
    <property type="match status" value="1"/>
</dbReference>
<dbReference type="EC" id="3.2.1.-" evidence="5"/>
<accession>A0A1D2LEN2</accession>
<evidence type="ECO:0000313" key="4">
    <source>
        <dbReference type="EMBL" id="ATF26350.1"/>
    </source>
</evidence>
<keyword evidence="1 5" id="KW-0378">Hydrolase</keyword>
<dbReference type="Proteomes" id="UP000243591">
    <property type="component" value="Chromosome"/>
</dbReference>
<dbReference type="Proteomes" id="UP000270190">
    <property type="component" value="Unassembled WGS sequence"/>
</dbReference>
<dbReference type="EMBL" id="OUNC01000001">
    <property type="protein sequence ID" value="SPP25577.1"/>
    <property type="molecule type" value="Genomic_DNA"/>
</dbReference>
<dbReference type="KEGG" id="bths:CNY62_08150"/>
<dbReference type="Gene3D" id="3.90.400.10">
    <property type="entry name" value="Oligo-1,6-glucosidase, Domain 2"/>
    <property type="match status" value="1"/>
</dbReference>
<dbReference type="SMART" id="SM00642">
    <property type="entry name" value="Aamy"/>
    <property type="match status" value="1"/>
</dbReference>
<dbReference type="Gene3D" id="3.20.20.80">
    <property type="entry name" value="Glycosidases"/>
    <property type="match status" value="1"/>
</dbReference>
<keyword evidence="2 4" id="KW-0326">Glycosidase</keyword>
<dbReference type="GeneID" id="66536927"/>
<reference evidence="7" key="2">
    <citation type="submission" date="2018-04" db="EMBL/GenBank/DDBJ databases">
        <authorList>
            <person name="Illikoud N."/>
        </authorList>
    </citation>
    <scope>NUCLEOTIDE SEQUENCE [LARGE SCALE GENOMIC DNA]</scope>
</reference>
<keyword evidence="6" id="KW-1185">Reference proteome</keyword>
<reference evidence="5" key="3">
    <citation type="submission" date="2018-04" db="EMBL/GenBank/DDBJ databases">
        <authorList>
            <person name="Go L.Y."/>
            <person name="Mitchell J.A."/>
        </authorList>
    </citation>
    <scope>NUCLEOTIDE SEQUENCE</scope>
    <source>
        <strain evidence="5">BSAS1 3</strain>
    </source>
</reference>
<evidence type="ECO:0000256" key="1">
    <source>
        <dbReference type="ARBA" id="ARBA00022801"/>
    </source>
</evidence>
<proteinExistence type="predicted"/>
<dbReference type="PANTHER" id="PTHR10357:SF210">
    <property type="entry name" value="MALTODEXTRIN GLUCOSIDASE"/>
    <property type="match status" value="1"/>
</dbReference>
<evidence type="ECO:0000256" key="2">
    <source>
        <dbReference type="ARBA" id="ARBA00023295"/>
    </source>
</evidence>
<evidence type="ECO:0000313" key="5">
    <source>
        <dbReference type="EMBL" id="SPP25577.1"/>
    </source>
</evidence>
<dbReference type="InterPro" id="IPR004185">
    <property type="entry name" value="Glyco_hydro_13_lg-like_dom"/>
</dbReference>
<gene>
    <name evidence="5" type="primary">mdxD</name>
    <name evidence="5" type="ORF">BTBSAS_10063</name>
    <name evidence="4" type="ORF">CNY62_08150</name>
</gene>
<dbReference type="SUPFAM" id="SSF51445">
    <property type="entry name" value="(Trans)glycosidases"/>
    <property type="match status" value="1"/>
</dbReference>